<feature type="transmembrane region" description="Helical" evidence="1">
    <location>
        <begin position="509"/>
        <end position="528"/>
    </location>
</feature>
<feature type="transmembrane region" description="Helical" evidence="1">
    <location>
        <begin position="420"/>
        <end position="438"/>
    </location>
</feature>
<proteinExistence type="predicted"/>
<comment type="caution">
    <text evidence="3">The sequence shown here is derived from an EMBL/GenBank/DDBJ whole genome shotgun (WGS) entry which is preliminary data.</text>
</comment>
<dbReference type="PANTHER" id="PTHR21329">
    <property type="entry name" value="PHOSPHATIDYLINOSITOL N-ACETYLGLUCOSAMINYLTRANSFERASE SUBUNIT Q-RELATED"/>
    <property type="match status" value="1"/>
</dbReference>
<keyword evidence="1" id="KW-1133">Transmembrane helix</keyword>
<feature type="transmembrane region" description="Helical" evidence="1">
    <location>
        <begin position="43"/>
        <end position="65"/>
    </location>
</feature>
<dbReference type="GO" id="GO:0005783">
    <property type="term" value="C:endoplasmic reticulum"/>
    <property type="evidence" value="ECO:0007669"/>
    <property type="project" value="TreeGrafter"/>
</dbReference>
<dbReference type="Gene3D" id="3.30.710.10">
    <property type="entry name" value="Potassium Channel Kv1.1, Chain A"/>
    <property type="match status" value="1"/>
</dbReference>
<feature type="transmembrane region" description="Helical" evidence="1">
    <location>
        <begin position="480"/>
        <end position="502"/>
    </location>
</feature>
<dbReference type="CDD" id="cd18186">
    <property type="entry name" value="BTB_POZ_ZBTB_KLHL-like"/>
    <property type="match status" value="1"/>
</dbReference>
<reference evidence="4" key="1">
    <citation type="journal article" date="2019" name="bioRxiv">
        <title>Genomics, evolutionary history and diagnostics of the Alternaria alternata species group including apple and Asian pear pathotypes.</title>
        <authorList>
            <person name="Armitage A.D."/>
            <person name="Cockerton H.M."/>
            <person name="Sreenivasaprasad S."/>
            <person name="Woodhall J.W."/>
            <person name="Lane C.R."/>
            <person name="Harrison R.J."/>
            <person name="Clarkson J.P."/>
        </authorList>
    </citation>
    <scope>NUCLEOTIDE SEQUENCE [LARGE SCALE GENOMIC DNA]</scope>
    <source>
        <strain evidence="4">FERA 1082</strain>
    </source>
</reference>
<dbReference type="EMBL" id="PDXA01000047">
    <property type="protein sequence ID" value="RYN42305.1"/>
    <property type="molecule type" value="Genomic_DNA"/>
</dbReference>
<organism evidence="3 4">
    <name type="scientific">Alternaria tenuissima</name>
    <dbReference type="NCBI Taxonomy" id="119927"/>
    <lineage>
        <taxon>Eukaryota</taxon>
        <taxon>Fungi</taxon>
        <taxon>Dikarya</taxon>
        <taxon>Ascomycota</taxon>
        <taxon>Pezizomycotina</taxon>
        <taxon>Dothideomycetes</taxon>
        <taxon>Pleosporomycetidae</taxon>
        <taxon>Pleosporales</taxon>
        <taxon>Pleosporineae</taxon>
        <taxon>Pleosporaceae</taxon>
        <taxon>Alternaria</taxon>
        <taxon>Alternaria sect. Alternaria</taxon>
        <taxon>Alternaria alternata complex</taxon>
    </lineage>
</organism>
<gene>
    <name evidence="3" type="ORF">AA0114_g10486</name>
</gene>
<dbReference type="InterPro" id="IPR011333">
    <property type="entry name" value="SKP1/BTB/POZ_sf"/>
</dbReference>
<keyword evidence="1" id="KW-0472">Membrane</keyword>
<feature type="transmembrane region" description="Helical" evidence="1">
    <location>
        <begin position="585"/>
        <end position="610"/>
    </location>
</feature>
<dbReference type="PANTHER" id="PTHR21329:SF3">
    <property type="entry name" value="PHOSPHATIDYLINOSITOL N-ACETYLGLUCOSAMINYLTRANSFERASE SUBUNIT Q"/>
    <property type="match status" value="1"/>
</dbReference>
<feature type="domain" description="BTB" evidence="2">
    <location>
        <begin position="770"/>
        <end position="837"/>
    </location>
</feature>
<dbReference type="SUPFAM" id="SSF54695">
    <property type="entry name" value="POZ domain"/>
    <property type="match status" value="1"/>
</dbReference>
<accession>A0A4Q4M528</accession>
<evidence type="ECO:0000256" key="1">
    <source>
        <dbReference type="SAM" id="Phobius"/>
    </source>
</evidence>
<dbReference type="GO" id="GO:0006506">
    <property type="term" value="P:GPI anchor biosynthetic process"/>
    <property type="evidence" value="ECO:0007669"/>
    <property type="project" value="InterPro"/>
</dbReference>
<evidence type="ECO:0000259" key="2">
    <source>
        <dbReference type="PROSITE" id="PS50097"/>
    </source>
</evidence>
<dbReference type="Pfam" id="PF00651">
    <property type="entry name" value="BTB"/>
    <property type="match status" value="1"/>
</dbReference>
<dbReference type="SMART" id="SM00225">
    <property type="entry name" value="BTB"/>
    <property type="match status" value="1"/>
</dbReference>
<dbReference type="GO" id="GO:0016020">
    <property type="term" value="C:membrane"/>
    <property type="evidence" value="ECO:0007669"/>
    <property type="project" value="InterPro"/>
</dbReference>
<dbReference type="Proteomes" id="UP000292402">
    <property type="component" value="Unassembled WGS sequence"/>
</dbReference>
<feature type="transmembrane region" description="Helical" evidence="1">
    <location>
        <begin position="540"/>
        <end position="564"/>
    </location>
</feature>
<dbReference type="Pfam" id="PF05024">
    <property type="entry name" value="Gpi1"/>
    <property type="match status" value="1"/>
</dbReference>
<dbReference type="InterPro" id="IPR007720">
    <property type="entry name" value="PigQ/GPI1"/>
</dbReference>
<evidence type="ECO:0000313" key="3">
    <source>
        <dbReference type="EMBL" id="RYN42305.1"/>
    </source>
</evidence>
<protein>
    <submittedName>
        <fullName evidence="3">N-acetylglucosaminyl-phosphatidylinositol biosynthetic protein</fullName>
    </submittedName>
</protein>
<name>A0A4Q4M528_9PLEO</name>
<sequence>MHAFSILTIGIFVAGYSTARWDLVTRVYELAIFAWDHGVVTRTAKGFALLSLLFFLFILPIVRIATQETDLHPRLAGTGISAREQLKHAPRDSAPGVLVGFRNSKSDVFVVGVLQDVELRQVENALLVGTLLRHSPHDIQELLQRCGHSSVRALGSVNPKTPADQSGADLLTVHTDPSLRFPRLHHPDDALITMQVIVYDRPHPTRMQYLSLKPITLALGDKTKVAEWDVAFEELERAEERERKRKAHLVEKLKLHRVIAHPRTQKELALPMIIEQVNCSYELNALLQKNIGMIGRRMKRALSVSERVVESANDLWDYIWLVLHYAFRVWIWPIAAQLFIFGLITHRIMGEAVLQVLHWRPGSSDSPALKDISATAQQIDIRLQQSCYWPIQYLTLRRRKINWESITNSHPEYIRFYNSLWLVANDVIMGIAVGTFIIENASFVAAQVDTIFSTWSVDGLRRMISWLMGWPGGLKLNTELAAFLGDLFLWVIDYWAGCISLLRPNLPALVQIIGFSAFAGATMPISIFSDLVSLLTLHIYSFYVASARIFHWQLTIIISLFHLFRGKKRNILRNRIDSCDYDLDQLLLGTILFTLQFFLLPTVFVFYLTFASARIAVIGLKAALEMGLACLNHFPLFAVMLRLKDPGRLPGGIYFELQNTTDASSNTAGSVNSPPTAYVLLKSIPLSLRAMFQPYFDLGDRIRKHYFSPSVLLCLVSGQFVPPIHRRNLYSLQYSMLPAKRASIGELWRKLTERSGRTSSHELNGFDPSSFLLVRVGCDSSQQEFLLHEGILCARSEFFRRALNGNWIEKKERLVKLPEDDPQTFAFYVSFIYTNVIFDATALQTMTPDEFQAHILAVVKLYVLAEKLQDRQAKNEALRTVLSDTAERSFADSLPNAEIVQFMYNNTLQGSLGRRLMVDLWNDVHATSIIEQREGICKEFFVDLAHALLGERPSRKRNGALSYGAKEYCEEL</sequence>
<keyword evidence="1" id="KW-0812">Transmembrane</keyword>
<dbReference type="AlphaFoldDB" id="A0A4Q4M528"/>
<dbReference type="PROSITE" id="PS50097">
    <property type="entry name" value="BTB"/>
    <property type="match status" value="1"/>
</dbReference>
<dbReference type="InterPro" id="IPR000210">
    <property type="entry name" value="BTB/POZ_dom"/>
</dbReference>
<evidence type="ECO:0000313" key="4">
    <source>
        <dbReference type="Proteomes" id="UP000292402"/>
    </source>
</evidence>